<sequence>MILIIKGRILPILGLRVFPFTTETVTPSIQEFDLYLELEKFIRHSAEPIVIPGVTLFFGFPWIGNVGHTLFDGLYPAYAAIIPFPPRHLHPFRLLCAIDECQTCRDEDIFNRFAGLGIIKQYILNDMSNGSWFVFDEFVMGGGMMCQRCTQPNLQLPGGVELDGSRLFRNRMYSQHGILPPARRHNHSAEGRNRHDVLRAYIIDNKRFTETDRKEINAAIIEINNYTIAHQNKNISTINKLDWPLVKVSYIDYGSIEGQKKKSSRFNATPIDARPPTYELIETYFTAQLRLLRTMDIHIIGPGTGAMYQTFLSDGSVVINLGGLIPLRSEDQNITHTAYMEQYMTSGAPYLKALYYPINERPKGIKREELVKLIRQAAKLIMNGFSIPVNSKDNLAPDGQLFIEMCERDKKLCELVTARARGTDFGCYNFWVEEFIHERGPWREQVSTGGIRKTQCPYNLTLMRELRDKYGIRHYEGTSVNQSKVSG</sequence>
<dbReference type="Proteomes" id="UP000663854">
    <property type="component" value="Unassembled WGS sequence"/>
</dbReference>
<reference evidence="1" key="1">
    <citation type="submission" date="2021-02" db="EMBL/GenBank/DDBJ databases">
        <authorList>
            <person name="Nowell W R."/>
        </authorList>
    </citation>
    <scope>NUCLEOTIDE SEQUENCE</scope>
</reference>
<evidence type="ECO:0000313" key="4">
    <source>
        <dbReference type="Proteomes" id="UP000663870"/>
    </source>
</evidence>
<protein>
    <submittedName>
        <fullName evidence="1">Uncharacterized protein</fullName>
    </submittedName>
</protein>
<dbReference type="EMBL" id="CAJNOL010000887">
    <property type="protein sequence ID" value="CAF1229441.1"/>
    <property type="molecule type" value="Genomic_DNA"/>
</dbReference>
<keyword evidence="4" id="KW-1185">Reference proteome</keyword>
<dbReference type="AlphaFoldDB" id="A0A814KI14"/>
<evidence type="ECO:0000313" key="3">
    <source>
        <dbReference type="Proteomes" id="UP000663854"/>
    </source>
</evidence>
<accession>A0A814KI14</accession>
<comment type="caution">
    <text evidence="1">The sequence shown here is derived from an EMBL/GenBank/DDBJ whole genome shotgun (WGS) entry which is preliminary data.</text>
</comment>
<dbReference type="EMBL" id="CAJNOH010000476">
    <property type="protein sequence ID" value="CAF1052166.1"/>
    <property type="molecule type" value="Genomic_DNA"/>
</dbReference>
<name>A0A814KI14_9BILA</name>
<evidence type="ECO:0000313" key="1">
    <source>
        <dbReference type="EMBL" id="CAF1052166.1"/>
    </source>
</evidence>
<proteinExistence type="predicted"/>
<evidence type="ECO:0000313" key="2">
    <source>
        <dbReference type="EMBL" id="CAF1229441.1"/>
    </source>
</evidence>
<organism evidence="1 3">
    <name type="scientific">Rotaria sordida</name>
    <dbReference type="NCBI Taxonomy" id="392033"/>
    <lineage>
        <taxon>Eukaryota</taxon>
        <taxon>Metazoa</taxon>
        <taxon>Spiralia</taxon>
        <taxon>Gnathifera</taxon>
        <taxon>Rotifera</taxon>
        <taxon>Eurotatoria</taxon>
        <taxon>Bdelloidea</taxon>
        <taxon>Philodinida</taxon>
        <taxon>Philodinidae</taxon>
        <taxon>Rotaria</taxon>
    </lineage>
</organism>
<dbReference type="Proteomes" id="UP000663870">
    <property type="component" value="Unassembled WGS sequence"/>
</dbReference>
<gene>
    <name evidence="2" type="ORF">JXQ802_LOCUS25862</name>
    <name evidence="1" type="ORF">PYM288_LOCUS17202</name>
</gene>